<feature type="signal peptide" evidence="1">
    <location>
        <begin position="1"/>
        <end position="20"/>
    </location>
</feature>
<dbReference type="OrthoDB" id="8703735at2"/>
<proteinExistence type="predicted"/>
<dbReference type="EMBL" id="CP021377">
    <property type="protein sequence ID" value="ART81575.1"/>
    <property type="molecule type" value="Genomic_DNA"/>
</dbReference>
<sequence length="139" mass="15167">MHKLILAAAIFVMSITSVQASTLTVSGEYDYKIDNHTVGIIGGEEICFSPSARSALLLPYDPISGSTRWFCFNDMKSVAKAFGFPLELQADSCGFEGSATIEISNYQLTTRKKGYHESDRANLVSVIKSSTPEKITDCN</sequence>
<dbReference type="RefSeq" id="WP_087034661.1">
    <property type="nucleotide sequence ID" value="NZ_CP021377.1"/>
</dbReference>
<evidence type="ECO:0000313" key="3">
    <source>
        <dbReference type="Proteomes" id="UP000243937"/>
    </source>
</evidence>
<keyword evidence="3" id="KW-1185">Reference proteome</keyword>
<accession>A0A1Y0D3A4</accession>
<keyword evidence="1" id="KW-0732">Signal</keyword>
<protein>
    <submittedName>
        <fullName evidence="2">Uncharacterized protein</fullName>
    </submittedName>
</protein>
<reference evidence="2 3" key="1">
    <citation type="journal article" date="2014" name="Int. J. Syst. Evol. Microbiol.">
        <title>Oceanisphaera profunda sp. nov., a marine bacterium isolated from deep-sea sediment, and emended description of the genus Oceanisphaera.</title>
        <authorList>
            <person name="Xu Z."/>
            <person name="Zhang X.Y."/>
            <person name="Su H.N."/>
            <person name="Yu Z.C."/>
            <person name="Liu C."/>
            <person name="Li H."/>
            <person name="Chen X.L."/>
            <person name="Song X.Y."/>
            <person name="Xie B.B."/>
            <person name="Qin Q.L."/>
            <person name="Zhou B.C."/>
            <person name="Shi M."/>
            <person name="Huang Y."/>
            <person name="Zhang Y.Z."/>
        </authorList>
    </citation>
    <scope>NUCLEOTIDE SEQUENCE [LARGE SCALE GENOMIC DNA]</scope>
    <source>
        <strain evidence="2 3">SM1222</strain>
    </source>
</reference>
<evidence type="ECO:0000313" key="2">
    <source>
        <dbReference type="EMBL" id="ART81575.1"/>
    </source>
</evidence>
<feature type="chain" id="PRO_5012462979" evidence="1">
    <location>
        <begin position="21"/>
        <end position="139"/>
    </location>
</feature>
<gene>
    <name evidence="2" type="ORF">CBP31_02145</name>
</gene>
<dbReference type="KEGG" id="opf:CBP31_02145"/>
<dbReference type="Proteomes" id="UP000243937">
    <property type="component" value="Chromosome"/>
</dbReference>
<organism evidence="2 3">
    <name type="scientific">Oceanisphaera profunda</name>
    <dbReference type="NCBI Taxonomy" id="1416627"/>
    <lineage>
        <taxon>Bacteria</taxon>
        <taxon>Pseudomonadati</taxon>
        <taxon>Pseudomonadota</taxon>
        <taxon>Gammaproteobacteria</taxon>
        <taxon>Aeromonadales</taxon>
        <taxon>Aeromonadaceae</taxon>
        <taxon>Oceanisphaera</taxon>
    </lineage>
</organism>
<name>A0A1Y0D3A4_9GAMM</name>
<dbReference type="AlphaFoldDB" id="A0A1Y0D3A4"/>
<evidence type="ECO:0000256" key="1">
    <source>
        <dbReference type="SAM" id="SignalP"/>
    </source>
</evidence>